<proteinExistence type="predicted"/>
<reference evidence="1" key="1">
    <citation type="submission" date="2024-09" db="EMBL/GenBank/DDBJ databases">
        <title>Draft Genome Sequences of Neofusicoccum parvum.</title>
        <authorList>
            <person name="Ashida A."/>
            <person name="Camagna M."/>
            <person name="Tanaka A."/>
            <person name="Takemoto D."/>
        </authorList>
    </citation>
    <scope>NUCLEOTIDE SEQUENCE</scope>
    <source>
        <strain evidence="1">PPO83</strain>
    </source>
</reference>
<dbReference type="EMBL" id="BSXG01000026">
    <property type="protein sequence ID" value="GME26260.1"/>
    <property type="molecule type" value="Genomic_DNA"/>
</dbReference>
<protein>
    <submittedName>
        <fullName evidence="1">Uncharacterized protein</fullName>
    </submittedName>
</protein>
<dbReference type="Proteomes" id="UP001165186">
    <property type="component" value="Unassembled WGS sequence"/>
</dbReference>
<sequence length="318" mass="33340">MASQPLTFLITGASSGFGLALSLHALRNGHNVVATVRTRTGGRHASAVQAIEELGGKCVELDVSDLAAIPAVVASVLDGGRGKIDVLVNNAGYSLLGAVEDMTIEETKAQIETNFFGPLRLVQAVVPHMRARRSGTIVNVSSVAGLFALPSCGLYSASKFALEGKCRCPSALPRTCLSESLAKELSPFNIDVLIVEPGAFRTNFLASGVHTEKPLSDAYADASSPLTQTLNRLADYQAQGPPGDTDKGARVIYEVVVGNASGEKNGEAGELKGKLLRLLLGKDAVKRMEAKIGSLQADLEKMRGVASGTDAHDARVFI</sequence>
<organism evidence="1 2">
    <name type="scientific">Neofusicoccum parvum</name>
    <dbReference type="NCBI Taxonomy" id="310453"/>
    <lineage>
        <taxon>Eukaryota</taxon>
        <taxon>Fungi</taxon>
        <taxon>Dikarya</taxon>
        <taxon>Ascomycota</taxon>
        <taxon>Pezizomycotina</taxon>
        <taxon>Dothideomycetes</taxon>
        <taxon>Dothideomycetes incertae sedis</taxon>
        <taxon>Botryosphaeriales</taxon>
        <taxon>Botryosphaeriaceae</taxon>
        <taxon>Neofusicoccum</taxon>
    </lineage>
</organism>
<gene>
    <name evidence="1" type="primary">g4723</name>
    <name evidence="1" type="ORF">NpPPO83_00004723</name>
</gene>
<keyword evidence="2" id="KW-1185">Reference proteome</keyword>
<comment type="caution">
    <text evidence="1">The sequence shown here is derived from an EMBL/GenBank/DDBJ whole genome shotgun (WGS) entry which is preliminary data.</text>
</comment>
<evidence type="ECO:0000313" key="2">
    <source>
        <dbReference type="Proteomes" id="UP001165186"/>
    </source>
</evidence>
<name>A0ACB5S0M4_9PEZI</name>
<accession>A0ACB5S0M4</accession>
<evidence type="ECO:0000313" key="1">
    <source>
        <dbReference type="EMBL" id="GME26260.1"/>
    </source>
</evidence>